<feature type="transmembrane region" description="Helical" evidence="5">
    <location>
        <begin position="55"/>
        <end position="75"/>
    </location>
</feature>
<evidence type="ECO:0000256" key="2">
    <source>
        <dbReference type="ARBA" id="ARBA00022692"/>
    </source>
</evidence>
<dbReference type="GO" id="GO:0016874">
    <property type="term" value="F:ligase activity"/>
    <property type="evidence" value="ECO:0007669"/>
    <property type="project" value="UniProtKB-KW"/>
</dbReference>
<evidence type="ECO:0000259" key="6">
    <source>
        <dbReference type="Pfam" id="PF04932"/>
    </source>
</evidence>
<dbReference type="Pfam" id="PF04932">
    <property type="entry name" value="Wzy_C"/>
    <property type="match status" value="1"/>
</dbReference>
<comment type="caution">
    <text evidence="7">The sequence shown here is derived from an EMBL/GenBank/DDBJ whole genome shotgun (WGS) entry which is preliminary data.</text>
</comment>
<feature type="transmembrane region" description="Helical" evidence="5">
    <location>
        <begin position="109"/>
        <end position="135"/>
    </location>
</feature>
<keyword evidence="2 5" id="KW-0812">Transmembrane</keyword>
<feature type="transmembrane region" description="Helical" evidence="5">
    <location>
        <begin position="155"/>
        <end position="173"/>
    </location>
</feature>
<feature type="transmembrane region" description="Helical" evidence="5">
    <location>
        <begin position="368"/>
        <end position="386"/>
    </location>
</feature>
<reference evidence="8" key="1">
    <citation type="journal article" date="2019" name="Int. J. Syst. Evol. Microbiol.">
        <title>Halobacteriovorax valvorus sp. nov., a novel prokaryotic predator isolated from coastal seawater of China.</title>
        <authorList>
            <person name="Chen M.-X."/>
        </authorList>
    </citation>
    <scope>NUCLEOTIDE SEQUENCE [LARGE SCALE GENOMIC DNA]</scope>
    <source>
        <strain evidence="8">BL9</strain>
    </source>
</reference>
<dbReference type="Proteomes" id="UP000443582">
    <property type="component" value="Unassembled WGS sequence"/>
</dbReference>
<name>A0ABY0IPF4_9BACT</name>
<evidence type="ECO:0000256" key="3">
    <source>
        <dbReference type="ARBA" id="ARBA00022989"/>
    </source>
</evidence>
<keyword evidence="4 5" id="KW-0472">Membrane</keyword>
<dbReference type="EMBL" id="QDKL01000001">
    <property type="protein sequence ID" value="RZF23062.1"/>
    <property type="molecule type" value="Genomic_DNA"/>
</dbReference>
<comment type="subcellular location">
    <subcellularLocation>
        <location evidence="1">Membrane</location>
        <topology evidence="1">Multi-pass membrane protein</topology>
    </subcellularLocation>
</comment>
<feature type="transmembrane region" description="Helical" evidence="5">
    <location>
        <begin position="185"/>
        <end position="218"/>
    </location>
</feature>
<dbReference type="PANTHER" id="PTHR37422">
    <property type="entry name" value="TEICHURONIC ACID BIOSYNTHESIS PROTEIN TUAE"/>
    <property type="match status" value="1"/>
</dbReference>
<feature type="transmembrane region" description="Helical" evidence="5">
    <location>
        <begin position="12"/>
        <end position="43"/>
    </location>
</feature>
<proteinExistence type="predicted"/>
<feature type="transmembrane region" description="Helical" evidence="5">
    <location>
        <begin position="81"/>
        <end position="97"/>
    </location>
</feature>
<keyword evidence="7" id="KW-0436">Ligase</keyword>
<gene>
    <name evidence="7" type="ORF">DAY19_04630</name>
</gene>
<feature type="transmembrane region" description="Helical" evidence="5">
    <location>
        <begin position="314"/>
        <end position="338"/>
    </location>
</feature>
<evidence type="ECO:0000256" key="4">
    <source>
        <dbReference type="ARBA" id="ARBA00023136"/>
    </source>
</evidence>
<sequence length="390" mass="44469">MTETKKANLLAWAIFFYLTMTIFYKAFSTIGMLLFVILAFYVSKDSYKEVFKNKLQIFFSAFIFILILSVLVNGAGSYSKIKYYFIPLIFAGGFYQYGHMLSEKWIKRLIFWTLTLSAFSSFVGVIQVLFHYNIVKFTVDTYGRNQGALMGGAMYYSYPIAMISAMTLAALVHRSKFKSYVDTKVLIITLIINLIGLYYSYTRGAILSFIACLPFIFYYTNKKIFSAGLILGAILAGAVGYVVINQVDLGIYRFKKNNNSDSYRIALFKTALRMYEDKPVLGYGLRNYEAVCPDIQNENDIKPRFCKEHSHNQFLDAMAMTGSIGTIAYVLFFGGWLLTYLLSFRESFLITLPGFATYLSITMTDAPLYIGPVTSILFIMYGMLFIRKKA</sequence>
<accession>A0ABY0IPF4</accession>
<dbReference type="PANTHER" id="PTHR37422:SF17">
    <property type="entry name" value="O-ANTIGEN LIGASE"/>
    <property type="match status" value="1"/>
</dbReference>
<dbReference type="RefSeq" id="WP_114706005.1">
    <property type="nucleotide sequence ID" value="NZ_QDKL01000001.1"/>
</dbReference>
<keyword evidence="8" id="KW-1185">Reference proteome</keyword>
<dbReference type="InterPro" id="IPR007016">
    <property type="entry name" value="O-antigen_ligase-rel_domated"/>
</dbReference>
<dbReference type="InterPro" id="IPR051533">
    <property type="entry name" value="WaaL-like"/>
</dbReference>
<evidence type="ECO:0000256" key="1">
    <source>
        <dbReference type="ARBA" id="ARBA00004141"/>
    </source>
</evidence>
<evidence type="ECO:0000256" key="5">
    <source>
        <dbReference type="SAM" id="Phobius"/>
    </source>
</evidence>
<feature type="domain" description="O-antigen ligase-related" evidence="6">
    <location>
        <begin position="189"/>
        <end position="330"/>
    </location>
</feature>
<evidence type="ECO:0000313" key="7">
    <source>
        <dbReference type="EMBL" id="RZF23062.1"/>
    </source>
</evidence>
<evidence type="ECO:0000313" key="8">
    <source>
        <dbReference type="Proteomes" id="UP000443582"/>
    </source>
</evidence>
<protein>
    <submittedName>
        <fullName evidence="7">O-antigen ligase family protein</fullName>
    </submittedName>
</protein>
<organism evidence="7 8">
    <name type="scientific">Halobacteriovorax vibrionivorans</name>
    <dbReference type="NCBI Taxonomy" id="2152716"/>
    <lineage>
        <taxon>Bacteria</taxon>
        <taxon>Pseudomonadati</taxon>
        <taxon>Bdellovibrionota</taxon>
        <taxon>Bacteriovoracia</taxon>
        <taxon>Bacteriovoracales</taxon>
        <taxon>Halobacteriovoraceae</taxon>
        <taxon>Halobacteriovorax</taxon>
    </lineage>
</organism>
<keyword evidence="3 5" id="KW-1133">Transmembrane helix</keyword>
<feature type="transmembrane region" description="Helical" evidence="5">
    <location>
        <begin position="224"/>
        <end position="244"/>
    </location>
</feature>